<reference evidence="1 2" key="2">
    <citation type="journal article" date="2022" name="Mol. Ecol. Resour.">
        <title>The genomes of chicory, endive, great burdock and yacon provide insights into Asteraceae paleo-polyploidization history and plant inulin production.</title>
        <authorList>
            <person name="Fan W."/>
            <person name="Wang S."/>
            <person name="Wang H."/>
            <person name="Wang A."/>
            <person name="Jiang F."/>
            <person name="Liu H."/>
            <person name="Zhao H."/>
            <person name="Xu D."/>
            <person name="Zhang Y."/>
        </authorList>
    </citation>
    <scope>NUCLEOTIDE SEQUENCE [LARGE SCALE GENOMIC DNA]</scope>
    <source>
        <strain evidence="2">cv. Yunnan</strain>
        <tissue evidence="1">Leaves</tissue>
    </source>
</reference>
<organism evidence="1 2">
    <name type="scientific">Smallanthus sonchifolius</name>
    <dbReference type="NCBI Taxonomy" id="185202"/>
    <lineage>
        <taxon>Eukaryota</taxon>
        <taxon>Viridiplantae</taxon>
        <taxon>Streptophyta</taxon>
        <taxon>Embryophyta</taxon>
        <taxon>Tracheophyta</taxon>
        <taxon>Spermatophyta</taxon>
        <taxon>Magnoliopsida</taxon>
        <taxon>eudicotyledons</taxon>
        <taxon>Gunneridae</taxon>
        <taxon>Pentapetalae</taxon>
        <taxon>asterids</taxon>
        <taxon>campanulids</taxon>
        <taxon>Asterales</taxon>
        <taxon>Asteraceae</taxon>
        <taxon>Asteroideae</taxon>
        <taxon>Heliantheae alliance</taxon>
        <taxon>Millerieae</taxon>
        <taxon>Smallanthus</taxon>
    </lineage>
</organism>
<keyword evidence="2" id="KW-1185">Reference proteome</keyword>
<protein>
    <submittedName>
        <fullName evidence="1">Uncharacterized protein</fullName>
    </submittedName>
</protein>
<accession>A0ACB9K2U5</accession>
<gene>
    <name evidence="1" type="ORF">L1987_00620</name>
</gene>
<dbReference type="Proteomes" id="UP001056120">
    <property type="component" value="Linkage Group LG01"/>
</dbReference>
<proteinExistence type="predicted"/>
<comment type="caution">
    <text evidence="1">The sequence shown here is derived from an EMBL/GenBank/DDBJ whole genome shotgun (WGS) entry which is preliminary data.</text>
</comment>
<evidence type="ECO:0000313" key="2">
    <source>
        <dbReference type="Proteomes" id="UP001056120"/>
    </source>
</evidence>
<name>A0ACB9K2U5_9ASTR</name>
<reference evidence="2" key="1">
    <citation type="journal article" date="2022" name="Mol. Ecol. Resour.">
        <title>The genomes of chicory, endive, great burdock and yacon provide insights into Asteraceae palaeo-polyploidization history and plant inulin production.</title>
        <authorList>
            <person name="Fan W."/>
            <person name="Wang S."/>
            <person name="Wang H."/>
            <person name="Wang A."/>
            <person name="Jiang F."/>
            <person name="Liu H."/>
            <person name="Zhao H."/>
            <person name="Xu D."/>
            <person name="Zhang Y."/>
        </authorList>
    </citation>
    <scope>NUCLEOTIDE SEQUENCE [LARGE SCALE GENOMIC DNA]</scope>
    <source>
        <strain evidence="2">cv. Yunnan</strain>
    </source>
</reference>
<sequence length="130" mass="14895">MHRVNTCLYFISGSSRCLIMRMTTDYLSQSLILSLPWNQEFCRSHLGSSSILSNMALNHINVDNDNQIQQVHLIMEKFNRRMTNIYGENDISEPMFFGSSSPSKLVMKHNSDFQQQIQFAGNLYTPPGKG</sequence>
<dbReference type="EMBL" id="CM042018">
    <property type="protein sequence ID" value="KAI3826572.1"/>
    <property type="molecule type" value="Genomic_DNA"/>
</dbReference>
<evidence type="ECO:0000313" key="1">
    <source>
        <dbReference type="EMBL" id="KAI3826572.1"/>
    </source>
</evidence>